<dbReference type="InterPro" id="IPR029063">
    <property type="entry name" value="SAM-dependent_MTases_sf"/>
</dbReference>
<sequence>MPTNDYFYTTDPHIATLDGFPIPSSWWSRPYEYAWAILSTYPSAIAADMGSGYVYRPFTDALSATCQEVYAIDNRKQVTAVKRKRPDKVTTIVADFTTPTPLAISSLDLIFCISVLEDVGEKIPLALAEFRRLIAPDGLIVLTFDVPIRDNPIWPGVNLTTFWNDVAAQGLHPVGAPNLTPTSDLLLHEEFGLTCYHAVLSKKLP</sequence>
<accession>A0A6M3ING2</accession>
<dbReference type="Pfam" id="PF08241">
    <property type="entry name" value="Methyltransf_11"/>
    <property type="match status" value="1"/>
</dbReference>
<keyword evidence="2" id="KW-0808">Transferase</keyword>
<gene>
    <name evidence="2" type="ORF">MM415B01380_0021</name>
</gene>
<dbReference type="GO" id="GO:0008757">
    <property type="term" value="F:S-adenosylmethionine-dependent methyltransferase activity"/>
    <property type="evidence" value="ECO:0007669"/>
    <property type="project" value="InterPro"/>
</dbReference>
<dbReference type="GO" id="GO:0032259">
    <property type="term" value="P:methylation"/>
    <property type="evidence" value="ECO:0007669"/>
    <property type="project" value="UniProtKB-KW"/>
</dbReference>
<dbReference type="CDD" id="cd02440">
    <property type="entry name" value="AdoMet_MTases"/>
    <property type="match status" value="1"/>
</dbReference>
<dbReference type="AlphaFoldDB" id="A0A6M3ING2"/>
<keyword evidence="2" id="KW-0489">Methyltransferase</keyword>
<name>A0A6M3ING2_9ZZZZ</name>
<evidence type="ECO:0000259" key="1">
    <source>
        <dbReference type="Pfam" id="PF08241"/>
    </source>
</evidence>
<organism evidence="2">
    <name type="scientific">viral metagenome</name>
    <dbReference type="NCBI Taxonomy" id="1070528"/>
    <lineage>
        <taxon>unclassified sequences</taxon>
        <taxon>metagenomes</taxon>
        <taxon>organismal metagenomes</taxon>
    </lineage>
</organism>
<evidence type="ECO:0000313" key="2">
    <source>
        <dbReference type="EMBL" id="QJA58964.1"/>
    </source>
</evidence>
<reference evidence="2" key="1">
    <citation type="submission" date="2020-03" db="EMBL/GenBank/DDBJ databases">
        <title>The deep terrestrial virosphere.</title>
        <authorList>
            <person name="Holmfeldt K."/>
            <person name="Nilsson E."/>
            <person name="Simone D."/>
            <person name="Lopez-Fernandez M."/>
            <person name="Wu X."/>
            <person name="de Brujin I."/>
            <person name="Lundin D."/>
            <person name="Andersson A."/>
            <person name="Bertilsson S."/>
            <person name="Dopson M."/>
        </authorList>
    </citation>
    <scope>NUCLEOTIDE SEQUENCE</scope>
    <source>
        <strain evidence="2">MM415B01380</strain>
    </source>
</reference>
<dbReference type="InterPro" id="IPR013216">
    <property type="entry name" value="Methyltransf_11"/>
</dbReference>
<dbReference type="SUPFAM" id="SSF53335">
    <property type="entry name" value="S-adenosyl-L-methionine-dependent methyltransferases"/>
    <property type="match status" value="1"/>
</dbReference>
<dbReference type="EMBL" id="MT141348">
    <property type="protein sequence ID" value="QJA58964.1"/>
    <property type="molecule type" value="Genomic_DNA"/>
</dbReference>
<protein>
    <submittedName>
        <fullName evidence="2">Putative methyltransferase</fullName>
    </submittedName>
</protein>
<proteinExistence type="predicted"/>
<dbReference type="Gene3D" id="3.40.50.150">
    <property type="entry name" value="Vaccinia Virus protein VP39"/>
    <property type="match status" value="1"/>
</dbReference>
<feature type="domain" description="Methyltransferase type 11" evidence="1">
    <location>
        <begin position="49"/>
        <end position="142"/>
    </location>
</feature>